<gene>
    <name evidence="2" type="ORF">H103_02093</name>
</gene>
<evidence type="ECO:0000256" key="1">
    <source>
        <dbReference type="SAM" id="MobiDB-lite"/>
    </source>
</evidence>
<dbReference type="HOGENOM" id="CLU_1939626_0_0_1"/>
<dbReference type="AlphaFoldDB" id="A0A022WAB6"/>
<evidence type="ECO:0000313" key="2">
    <source>
        <dbReference type="EMBL" id="EZF55259.1"/>
    </source>
</evidence>
<reference evidence="2" key="1">
    <citation type="submission" date="2014-02" db="EMBL/GenBank/DDBJ databases">
        <title>The Genome Sequence of Trichophyton rubrum (morphotype fischeri) CBS 288.86.</title>
        <authorList>
            <consortium name="The Broad Institute Genomics Platform"/>
            <person name="Cuomo C.A."/>
            <person name="White T.C."/>
            <person name="Graser Y."/>
            <person name="Martinez-Rossi N."/>
            <person name="Heitman J."/>
            <person name="Young S.K."/>
            <person name="Zeng Q."/>
            <person name="Gargeya S."/>
            <person name="Abouelleil A."/>
            <person name="Alvarado L."/>
            <person name="Chapman S.B."/>
            <person name="Gainer-Dewar J."/>
            <person name="Goldberg J."/>
            <person name="Griggs A."/>
            <person name="Gujja S."/>
            <person name="Hansen M."/>
            <person name="Howarth C."/>
            <person name="Imamovic A."/>
            <person name="Larimer J."/>
            <person name="Martinez D."/>
            <person name="Murphy C."/>
            <person name="Pearson M.D."/>
            <person name="Persinoti G."/>
            <person name="Poon T."/>
            <person name="Priest M."/>
            <person name="Roberts A.D."/>
            <person name="Saif S."/>
            <person name="Shea T.D."/>
            <person name="Sykes S.N."/>
            <person name="Wortman J."/>
            <person name="Nusbaum C."/>
            <person name="Birren B."/>
        </authorList>
    </citation>
    <scope>NUCLEOTIDE SEQUENCE [LARGE SCALE GENOMIC DNA]</scope>
    <source>
        <strain evidence="2">CBS 288.86</strain>
    </source>
</reference>
<proteinExistence type="predicted"/>
<feature type="region of interest" description="Disordered" evidence="1">
    <location>
        <begin position="17"/>
        <end position="41"/>
    </location>
</feature>
<organism evidence="2">
    <name type="scientific">Trichophyton rubrum CBS 288.86</name>
    <dbReference type="NCBI Taxonomy" id="1215330"/>
    <lineage>
        <taxon>Eukaryota</taxon>
        <taxon>Fungi</taxon>
        <taxon>Dikarya</taxon>
        <taxon>Ascomycota</taxon>
        <taxon>Pezizomycotina</taxon>
        <taxon>Eurotiomycetes</taxon>
        <taxon>Eurotiomycetidae</taxon>
        <taxon>Onygenales</taxon>
        <taxon>Arthrodermataceae</taxon>
        <taxon>Trichophyton</taxon>
    </lineage>
</organism>
<sequence length="130" mass="15201">MMKHTRVEIGQTTARPKFHKRPTGFWGGPGAWRRQGRKRKLGQGSKVIGRAIYRANSKPFQGDFSLFHGPAGDSFHGRAAWQQEKRGRDHTRRRCRWISATRQPRRRAELVVEIETDVERKENKRRLVVT</sequence>
<accession>A0A022WAB6</accession>
<protein>
    <submittedName>
        <fullName evidence="2">Uncharacterized protein</fullName>
    </submittedName>
</protein>
<dbReference type="EMBL" id="KK207754">
    <property type="protein sequence ID" value="EZF55259.1"/>
    <property type="molecule type" value="Genomic_DNA"/>
</dbReference>
<dbReference type="Proteomes" id="UP000023758">
    <property type="component" value="Unassembled WGS sequence"/>
</dbReference>
<name>A0A022WAB6_TRIRU</name>